<protein>
    <submittedName>
        <fullName evidence="1">Endonuclease/exonuclease/phosphatase family protein</fullName>
    </submittedName>
</protein>
<organism evidence="1 2">
    <name type="scientific">Litchfieldia luteola</name>
    <dbReference type="NCBI Taxonomy" id="682179"/>
    <lineage>
        <taxon>Bacteria</taxon>
        <taxon>Bacillati</taxon>
        <taxon>Bacillota</taxon>
        <taxon>Bacilli</taxon>
        <taxon>Bacillales</taxon>
        <taxon>Bacillaceae</taxon>
        <taxon>Litchfieldia</taxon>
    </lineage>
</organism>
<dbReference type="SUPFAM" id="SSF56219">
    <property type="entry name" value="DNase I-like"/>
    <property type="match status" value="1"/>
</dbReference>
<dbReference type="EMBL" id="JADCLJ010000021">
    <property type="protein sequence ID" value="MBE4909204.1"/>
    <property type="molecule type" value="Genomic_DNA"/>
</dbReference>
<dbReference type="RefSeq" id="WP_193537600.1">
    <property type="nucleotide sequence ID" value="NZ_JADCLJ010000021.1"/>
</dbReference>
<comment type="caution">
    <text evidence="1">The sequence shown here is derived from an EMBL/GenBank/DDBJ whole genome shotgun (WGS) entry which is preliminary data.</text>
</comment>
<keyword evidence="1" id="KW-0255">Endonuclease</keyword>
<gene>
    <name evidence="1" type="ORF">IMZ08_14150</name>
</gene>
<dbReference type="GO" id="GO:0004519">
    <property type="term" value="F:endonuclease activity"/>
    <property type="evidence" value="ECO:0007669"/>
    <property type="project" value="UniProtKB-KW"/>
</dbReference>
<keyword evidence="1" id="KW-0378">Hydrolase</keyword>
<keyword evidence="2" id="KW-1185">Reference proteome</keyword>
<accession>A0ABR9QL79</accession>
<dbReference type="Proteomes" id="UP001516662">
    <property type="component" value="Unassembled WGS sequence"/>
</dbReference>
<keyword evidence="1" id="KW-0540">Nuclease</keyword>
<evidence type="ECO:0000313" key="1">
    <source>
        <dbReference type="EMBL" id="MBE4909204.1"/>
    </source>
</evidence>
<reference evidence="1 2" key="1">
    <citation type="submission" date="2020-10" db="EMBL/GenBank/DDBJ databases">
        <title>Bacillus sp. HD4P25, an endophyte from a halophyte.</title>
        <authorList>
            <person name="Sun J.-Q."/>
        </authorList>
    </citation>
    <scope>NUCLEOTIDE SEQUENCE [LARGE SCALE GENOMIC DNA]</scope>
    <source>
        <strain evidence="1 2">YIM 93174</strain>
    </source>
</reference>
<sequence>MKILTWNAAMAFRRKIEYVLPFNADILVIPECEAPQKWGNSKYLESISQFEWFGENQNKGIGVITLNDSYRIEVHPTYCDKIQYIIPLVVSGKEEFTLLAVWSQKTATTYESYIGQIYLALQHYESLLKTPCFIIGDWNSNKIFDHIKRVGNHTEVVDILAKHDITSLYHQYFKEQHGEETKPTHYFRKEFASPFHIDFAFASQNFVNRLTKVEVGTYDKWIKHSDHIPIFLEIEK</sequence>
<dbReference type="Gene3D" id="3.60.10.10">
    <property type="entry name" value="Endonuclease/exonuclease/phosphatase"/>
    <property type="match status" value="1"/>
</dbReference>
<name>A0ABR9QL79_9BACI</name>
<dbReference type="InterPro" id="IPR036691">
    <property type="entry name" value="Endo/exonu/phosph_ase_sf"/>
</dbReference>
<proteinExistence type="predicted"/>
<evidence type="ECO:0000313" key="2">
    <source>
        <dbReference type="Proteomes" id="UP001516662"/>
    </source>
</evidence>